<dbReference type="SUPFAM" id="SSF81901">
    <property type="entry name" value="HCP-like"/>
    <property type="match status" value="1"/>
</dbReference>
<dbReference type="Proteomes" id="UP000053937">
    <property type="component" value="Unassembled WGS sequence"/>
</dbReference>
<organism evidence="2 3">
    <name type="scientific">Chlorobium limicola</name>
    <dbReference type="NCBI Taxonomy" id="1092"/>
    <lineage>
        <taxon>Bacteria</taxon>
        <taxon>Pseudomonadati</taxon>
        <taxon>Chlorobiota</taxon>
        <taxon>Chlorobiia</taxon>
        <taxon>Chlorobiales</taxon>
        <taxon>Chlorobiaceae</taxon>
        <taxon>Chlorobium/Pelodictyon group</taxon>
        <taxon>Chlorobium</taxon>
    </lineage>
</organism>
<sequence>MKRGNTAIVPACLLAVSLFFFAACSLQDDFNGDPEALYSKAAKLAAQHDYENAIAYYNKALASDTLGGLSQRAVLELNRKRHIEGISGEYYAAFNTTSFLEKKAGSFLSDSLRTEMSAEKAAWLSELGYFRSAAETLARISSPSEEQRFGLAAFELRTGDIRQARAIYERFAEQSLDPVAQIRGVAGLLQCRMREDTPDPKGADQLAMNIAALSGKVLSLEGDLKRRVQALRESAKSLQLLEKHRRNASYLLFRALMLAEQSRDSFLIQLLRYESNTAIVQKPVPYRETGDWFGMKHMQFAEAAANLRLGTGSADLAPSERIDVLRRGLLLFQNYMPNYPGQEMLLLEKNAQRKLAGLLIRESKIFELFDALQQKQLIALKMRLQSNRGYLELGPEHDELERRVEKLQREISGLMQRKANIFLTGSGYELNRPADDALQTKRGRLLALLDDVKKINPAAASVLQMTPVTLHTLQAALGSGQIVVTPMLTDSLYAVMTIGKREVGIAGTPVPIDSMYAPESGFRRLVKSFAALPLTGVEGFLQNPDRLWYSRAVTGPLVSVSGRYDHFLVVSDPLMPFSVLGTGNYIAYEKKISMAGSFKEIVQSSCVPEGRKKDSIPAFYIADQLDKAQLYTLFNPGKKVFLLWKPFGREELNSMRSMLSKPSVKGASPVEVLYGLTRDNLETDRHKWLFVTSYGSD</sequence>
<dbReference type="AlphaFoldDB" id="A0A101JV89"/>
<proteinExistence type="predicted"/>
<dbReference type="EMBL" id="LMBR01000003">
    <property type="protein sequence ID" value="KUL33096.1"/>
    <property type="molecule type" value="Genomic_DNA"/>
</dbReference>
<keyword evidence="3" id="KW-1185">Reference proteome</keyword>
<reference evidence="2 3" key="1">
    <citation type="submission" date="2015-10" db="EMBL/GenBank/DDBJ databases">
        <title>Draft Genome Sequence of Chlorobium limicola strain Frasassi Growing under Artificial Lighting in the Frasassi Cave System.</title>
        <authorList>
            <person name="Mansor M."/>
            <person name="Macalady J."/>
        </authorList>
    </citation>
    <scope>NUCLEOTIDE SEQUENCE [LARGE SCALE GENOMIC DNA]</scope>
    <source>
        <strain evidence="2 3">Frasassi</strain>
    </source>
</reference>
<keyword evidence="1" id="KW-0732">Signal</keyword>
<protein>
    <recommendedName>
        <fullName evidence="4">TPR repeat-containing protein</fullName>
    </recommendedName>
</protein>
<dbReference type="OrthoDB" id="596375at2"/>
<name>A0A101JV89_CHLLI</name>
<feature type="chain" id="PRO_5007098190" description="TPR repeat-containing protein" evidence="1">
    <location>
        <begin position="23"/>
        <end position="697"/>
    </location>
</feature>
<gene>
    <name evidence="2" type="ORF">ASB62_00660</name>
</gene>
<evidence type="ECO:0008006" key="4">
    <source>
        <dbReference type="Google" id="ProtNLM"/>
    </source>
</evidence>
<feature type="signal peptide" evidence="1">
    <location>
        <begin position="1"/>
        <end position="22"/>
    </location>
</feature>
<evidence type="ECO:0000256" key="1">
    <source>
        <dbReference type="SAM" id="SignalP"/>
    </source>
</evidence>
<evidence type="ECO:0000313" key="2">
    <source>
        <dbReference type="EMBL" id="KUL33096.1"/>
    </source>
</evidence>
<accession>A0A101JV89</accession>
<dbReference type="RefSeq" id="WP_059138168.1">
    <property type="nucleotide sequence ID" value="NZ_LMBR01000003.1"/>
</dbReference>
<comment type="caution">
    <text evidence="2">The sequence shown here is derived from an EMBL/GenBank/DDBJ whole genome shotgun (WGS) entry which is preliminary data.</text>
</comment>
<evidence type="ECO:0000313" key="3">
    <source>
        <dbReference type="Proteomes" id="UP000053937"/>
    </source>
</evidence>
<dbReference type="PROSITE" id="PS51257">
    <property type="entry name" value="PROKAR_LIPOPROTEIN"/>
    <property type="match status" value="1"/>
</dbReference>